<organism evidence="1 2">
    <name type="scientific">Curvibacter phage P26059B</name>
    <dbReference type="NCBI Taxonomy" id="1983784"/>
    <lineage>
        <taxon>Viruses</taxon>
        <taxon>Duplodnaviria</taxon>
        <taxon>Heunggongvirae</taxon>
        <taxon>Uroviricota</taxon>
        <taxon>Caudoviricetes</taxon>
        <taxon>Autographivirales</taxon>
        <taxon>Autonotataviridae</taxon>
        <taxon>Kalppathivirus</taxon>
        <taxon>Kalppathivirus P26059B</taxon>
    </lineage>
</organism>
<dbReference type="Proteomes" id="UP000261817">
    <property type="component" value="Segment"/>
</dbReference>
<keyword evidence="2" id="KW-1185">Reference proteome</keyword>
<dbReference type="EMBL" id="KY981272">
    <property type="protein sequence ID" value="ASJ79315.1"/>
    <property type="molecule type" value="Genomic_DNA"/>
</dbReference>
<accession>A0A384UJT4</accession>
<evidence type="ECO:0000313" key="2">
    <source>
        <dbReference type="Proteomes" id="UP000261817"/>
    </source>
</evidence>
<name>A0A384UJT4_9CAUD</name>
<evidence type="ECO:0000313" key="1">
    <source>
        <dbReference type="EMBL" id="ASJ79315.1"/>
    </source>
</evidence>
<protein>
    <submittedName>
        <fullName evidence="1">Uncharacterized protein</fullName>
    </submittedName>
</protein>
<gene>
    <name evidence="1" type="ORF">P26059B_0039</name>
</gene>
<reference evidence="1 2" key="1">
    <citation type="journal article" date="2018" name="Sci. Rep.">
        <title>Genomic and ecological study of two distinctive freshwater bacteriophages infecting a Comamonadaceae bacterium.</title>
        <authorList>
            <person name="Moon K."/>
            <person name="Kang I."/>
            <person name="Kim S."/>
            <person name="Kim S.J."/>
            <person name="Cho J.C."/>
        </authorList>
    </citation>
    <scope>NUCLEOTIDE SEQUENCE [LARGE SCALE GENOMIC DNA]</scope>
</reference>
<proteinExistence type="predicted"/>
<sequence length="175" mass="19208">MNIMEVKVLNRKIDALGKVNAKVRDEIQALGLVCLMHVEQHGDVTPLNRLYNVLIKTQHQAFAEWAFSFGKVSKNLDKKTRDALPLAFDKSKKTDIEAATAKPWFDFADDKAKATAKAFDFQQAVMQLLKKAAAAGHDHEELVKVAAIAGIKPDKVPATIMTAEQVAAEVGEAII</sequence>